<dbReference type="Proteomes" id="UP000050741">
    <property type="component" value="Unassembled WGS sequence"/>
</dbReference>
<dbReference type="WBParaSite" id="GPLIN_000750600">
    <property type="protein sequence ID" value="GPLIN_000750600"/>
    <property type="gene ID" value="GPLIN_000750600"/>
</dbReference>
<protein>
    <submittedName>
        <fullName evidence="2">Secreted protein</fullName>
    </submittedName>
</protein>
<reference evidence="1" key="1">
    <citation type="submission" date="2014-05" db="EMBL/GenBank/DDBJ databases">
        <title>The genome and life-stage specific transcriptomes of Globodera pallida elucidate key aspects of plant parasitism by a cyst nematode.</title>
        <authorList>
            <person name="Cotton J.A."/>
            <person name="Lilley C.J."/>
            <person name="Jones L.M."/>
            <person name="Kikuchi T."/>
            <person name="Reid A.J."/>
            <person name="Thorpe P."/>
            <person name="Tsai I.J."/>
            <person name="Beasley H."/>
            <person name="Blok V."/>
            <person name="Cock P.J.A."/>
            <person name="Van den Akker S.E."/>
            <person name="Holroyd N."/>
            <person name="Hunt M."/>
            <person name="Mantelin S."/>
            <person name="Naghra H."/>
            <person name="Pain A."/>
            <person name="Palomares-Rius J.E."/>
            <person name="Zarowiecki M."/>
            <person name="Berriman M."/>
            <person name="Jones J.T."/>
            <person name="Urwin P.E."/>
        </authorList>
    </citation>
    <scope>NUCLEOTIDE SEQUENCE [LARGE SCALE GENOMIC DNA]</scope>
    <source>
        <strain evidence="1">Lindley</strain>
    </source>
</reference>
<dbReference type="AlphaFoldDB" id="A0A183C3R2"/>
<name>A0A183C3R2_GLOPA</name>
<organism evidence="1 2">
    <name type="scientific">Globodera pallida</name>
    <name type="common">Potato cyst nematode worm</name>
    <name type="synonym">Heterodera pallida</name>
    <dbReference type="NCBI Taxonomy" id="36090"/>
    <lineage>
        <taxon>Eukaryota</taxon>
        <taxon>Metazoa</taxon>
        <taxon>Ecdysozoa</taxon>
        <taxon>Nematoda</taxon>
        <taxon>Chromadorea</taxon>
        <taxon>Rhabditida</taxon>
        <taxon>Tylenchina</taxon>
        <taxon>Tylenchomorpha</taxon>
        <taxon>Tylenchoidea</taxon>
        <taxon>Heteroderidae</taxon>
        <taxon>Heteroderinae</taxon>
        <taxon>Globodera</taxon>
    </lineage>
</organism>
<proteinExistence type="predicted"/>
<evidence type="ECO:0000313" key="1">
    <source>
        <dbReference type="Proteomes" id="UP000050741"/>
    </source>
</evidence>
<sequence>MVKLLAPHLLRFYRTGLEMSFILVKTASKSWLSNCCLMGSASQWRTHTAALRLVRQQHFRLFLQLRSAARKADDYTFTVDRAVSAERRIYG</sequence>
<reference evidence="2" key="2">
    <citation type="submission" date="2016-06" db="UniProtKB">
        <authorList>
            <consortium name="WormBaseParasite"/>
        </authorList>
    </citation>
    <scope>IDENTIFICATION</scope>
</reference>
<accession>A0A183C3R2</accession>
<evidence type="ECO:0000313" key="2">
    <source>
        <dbReference type="WBParaSite" id="GPLIN_000750600"/>
    </source>
</evidence>
<keyword evidence="1" id="KW-1185">Reference proteome</keyword>